<protein>
    <submittedName>
        <fullName evidence="5">Translation protein SH3-like domain-containing protein</fullName>
    </submittedName>
</protein>
<proteinExistence type="inferred from homology"/>
<evidence type="ECO:0000256" key="3">
    <source>
        <dbReference type="ARBA" id="ARBA00023274"/>
    </source>
</evidence>
<dbReference type="EMBL" id="JBBPEH010000001">
    <property type="protein sequence ID" value="KAK7544866.1"/>
    <property type="molecule type" value="Genomic_DNA"/>
</dbReference>
<organism evidence="5 6">
    <name type="scientific">Phyllosticta citribraziliensis</name>
    <dbReference type="NCBI Taxonomy" id="989973"/>
    <lineage>
        <taxon>Eukaryota</taxon>
        <taxon>Fungi</taxon>
        <taxon>Dikarya</taxon>
        <taxon>Ascomycota</taxon>
        <taxon>Pezizomycotina</taxon>
        <taxon>Dothideomycetes</taxon>
        <taxon>Dothideomycetes incertae sedis</taxon>
        <taxon>Botryosphaeriales</taxon>
        <taxon>Phyllostictaceae</taxon>
        <taxon>Phyllosticta</taxon>
    </lineage>
</organism>
<evidence type="ECO:0000313" key="5">
    <source>
        <dbReference type="EMBL" id="KAK7544866.1"/>
    </source>
</evidence>
<dbReference type="SUPFAM" id="SSF50104">
    <property type="entry name" value="Translation proteins SH3-like domain"/>
    <property type="match status" value="1"/>
</dbReference>
<dbReference type="GeneID" id="92031767"/>
<dbReference type="PANTHER" id="PTHR15680">
    <property type="entry name" value="RIBOSOMAL PROTEIN L19"/>
    <property type="match status" value="1"/>
</dbReference>
<dbReference type="InterPro" id="IPR008991">
    <property type="entry name" value="Translation_prot_SH3-like_sf"/>
</dbReference>
<dbReference type="Pfam" id="PF01245">
    <property type="entry name" value="Ribosomal_L19"/>
    <property type="match status" value="1"/>
</dbReference>
<keyword evidence="2" id="KW-0689">Ribosomal protein</keyword>
<dbReference type="Gene3D" id="2.30.30.790">
    <property type="match status" value="1"/>
</dbReference>
<feature type="region of interest" description="Disordered" evidence="4">
    <location>
        <begin position="212"/>
        <end position="237"/>
    </location>
</feature>
<keyword evidence="6" id="KW-1185">Reference proteome</keyword>
<keyword evidence="3" id="KW-0687">Ribonucleoprotein</keyword>
<evidence type="ECO:0000256" key="2">
    <source>
        <dbReference type="ARBA" id="ARBA00022980"/>
    </source>
</evidence>
<dbReference type="RefSeq" id="XP_066660101.1">
    <property type="nucleotide sequence ID" value="XM_066798861.1"/>
</dbReference>
<comment type="similarity">
    <text evidence="1">Belongs to the bacterial ribosomal protein bL19 family.</text>
</comment>
<accession>A0ABR1MAI1</accession>
<evidence type="ECO:0000256" key="1">
    <source>
        <dbReference type="ARBA" id="ARBA00005781"/>
    </source>
</evidence>
<dbReference type="Proteomes" id="UP001360953">
    <property type="component" value="Unassembled WGS sequence"/>
</dbReference>
<dbReference type="PANTHER" id="PTHR15680:SF9">
    <property type="entry name" value="LARGE RIBOSOMAL SUBUNIT PROTEIN BL19M"/>
    <property type="match status" value="1"/>
</dbReference>
<comment type="caution">
    <text evidence="5">The sequence shown here is derived from an EMBL/GenBank/DDBJ whole genome shotgun (WGS) entry which is preliminary data.</text>
</comment>
<reference evidence="5 6" key="1">
    <citation type="submission" date="2024-04" db="EMBL/GenBank/DDBJ databases">
        <title>Phyllosticta paracitricarpa is synonymous to the EU quarantine fungus P. citricarpa based on phylogenomic analyses.</title>
        <authorList>
            <consortium name="Lawrence Berkeley National Laboratory"/>
            <person name="Van ingen-buijs V.A."/>
            <person name="Van westerhoven A.C."/>
            <person name="Haridas S."/>
            <person name="Skiadas P."/>
            <person name="Martin F."/>
            <person name="Groenewald J.Z."/>
            <person name="Crous P.W."/>
            <person name="Seidl M.F."/>
        </authorList>
    </citation>
    <scope>NUCLEOTIDE SEQUENCE [LARGE SCALE GENOMIC DNA]</scope>
    <source>
        <strain evidence="5 6">CPC 17464</strain>
    </source>
</reference>
<dbReference type="PRINTS" id="PR00061">
    <property type="entry name" value="RIBOSOMALL19"/>
</dbReference>
<sequence length="237" mass="26913">MATLRTSMRPLSVWKAAMRQARCTKVQQRGKATWAIEQPTLQSLPDHILFPRVKHRNGLSKKTGKQEYKPITTYPPPPTALAKCKDPVSLVEQRQIAILDPKGARALLFDKQNKDAVRVGDIVLVRQKNGEPFSGVCLNIRRQGLHTAMLLRNHVTRVGVEMWFKIYSPNVTAIEVVQRAKKRARRARLYYLRQPKHDPGSVDNIVRSYLKRASGATKPGSRSGSFEGRNQKKSKKR</sequence>
<evidence type="ECO:0000313" key="6">
    <source>
        <dbReference type="Proteomes" id="UP001360953"/>
    </source>
</evidence>
<dbReference type="InterPro" id="IPR038657">
    <property type="entry name" value="Ribosomal_bL19_sf"/>
</dbReference>
<dbReference type="InterPro" id="IPR001857">
    <property type="entry name" value="Ribosomal_bL19"/>
</dbReference>
<name>A0ABR1MAI1_9PEZI</name>
<evidence type="ECO:0000256" key="4">
    <source>
        <dbReference type="SAM" id="MobiDB-lite"/>
    </source>
</evidence>
<gene>
    <name evidence="5" type="ORF">J3D65DRAFT_611035</name>
</gene>